<dbReference type="Pfam" id="PF14903">
    <property type="entry name" value="WG_beta_rep"/>
    <property type="match status" value="2"/>
</dbReference>
<dbReference type="PANTHER" id="PTHR37841:SF1">
    <property type="entry name" value="DUF3298 DOMAIN-CONTAINING PROTEIN"/>
    <property type="match status" value="1"/>
</dbReference>
<dbReference type="AlphaFoldDB" id="A0A1G8MXI5"/>
<dbReference type="InterPro" id="IPR032774">
    <property type="entry name" value="WG_beta_rep"/>
</dbReference>
<evidence type="ECO:0000313" key="1">
    <source>
        <dbReference type="EMBL" id="SDI72672.1"/>
    </source>
</evidence>
<organism evidence="1 2">
    <name type="scientific">Bacteroides ovatus</name>
    <dbReference type="NCBI Taxonomy" id="28116"/>
    <lineage>
        <taxon>Bacteria</taxon>
        <taxon>Pseudomonadati</taxon>
        <taxon>Bacteroidota</taxon>
        <taxon>Bacteroidia</taxon>
        <taxon>Bacteroidales</taxon>
        <taxon>Bacteroidaceae</taxon>
        <taxon>Bacteroides</taxon>
    </lineage>
</organism>
<name>A0A1G8MXI5_BACOV</name>
<reference evidence="1 2" key="1">
    <citation type="submission" date="2016-10" db="EMBL/GenBank/DDBJ databases">
        <authorList>
            <person name="de Groot N.N."/>
        </authorList>
    </citation>
    <scope>NUCLEOTIDE SEQUENCE [LARGE SCALE GENOMIC DNA]</scope>
    <source>
        <strain evidence="1 2">NLAE-zl-C57</strain>
    </source>
</reference>
<gene>
    <name evidence="1" type="ORF">SAMN05192582_106933</name>
</gene>
<dbReference type="PANTHER" id="PTHR37841">
    <property type="entry name" value="GLR2918 PROTEIN"/>
    <property type="match status" value="1"/>
</dbReference>
<sequence>MDTNEKGEVVIPLKYDNGCSFSEGLAAVCIESQSSKWGYINKDNQEVLPFKYDIAEPFYNNIARVGLYGKNMKINKQGSECL</sequence>
<proteinExistence type="predicted"/>
<dbReference type="EMBL" id="FNDO01000069">
    <property type="protein sequence ID" value="SDI72672.1"/>
    <property type="molecule type" value="Genomic_DNA"/>
</dbReference>
<accession>A0A1G8MXI5</accession>
<evidence type="ECO:0000313" key="2">
    <source>
        <dbReference type="Proteomes" id="UP000181870"/>
    </source>
</evidence>
<protein>
    <submittedName>
        <fullName evidence="1">WG containing repeat-containing protein</fullName>
    </submittedName>
</protein>
<dbReference type="Proteomes" id="UP000181870">
    <property type="component" value="Unassembled WGS sequence"/>
</dbReference>